<evidence type="ECO:0000256" key="2">
    <source>
        <dbReference type="ARBA" id="ARBA00022472"/>
    </source>
</evidence>
<gene>
    <name evidence="4" type="ORF">PanWU01x14_029630</name>
</gene>
<dbReference type="OrthoDB" id="637682at2759"/>
<keyword evidence="2" id="KW-0805">Transcription regulation</keyword>
<sequence>MSSFTDPRSFTVSYLQNSFGLSQNSAINVSERFLIEGPEKADSVLKLMRTHGLNQSHIEKIIGTRPTLLLADLGDKLRPNMELLVSLGFSGASLRKNAEQRPSSA</sequence>
<dbReference type="InterPro" id="IPR038538">
    <property type="entry name" value="MTERF_sf"/>
</dbReference>
<organism evidence="4 5">
    <name type="scientific">Parasponia andersonii</name>
    <name type="common">Sponia andersonii</name>
    <dbReference type="NCBI Taxonomy" id="3476"/>
    <lineage>
        <taxon>Eukaryota</taxon>
        <taxon>Viridiplantae</taxon>
        <taxon>Streptophyta</taxon>
        <taxon>Embryophyta</taxon>
        <taxon>Tracheophyta</taxon>
        <taxon>Spermatophyta</taxon>
        <taxon>Magnoliopsida</taxon>
        <taxon>eudicotyledons</taxon>
        <taxon>Gunneridae</taxon>
        <taxon>Pentapetalae</taxon>
        <taxon>rosids</taxon>
        <taxon>fabids</taxon>
        <taxon>Rosales</taxon>
        <taxon>Cannabaceae</taxon>
        <taxon>Parasponia</taxon>
    </lineage>
</organism>
<evidence type="ECO:0000256" key="1">
    <source>
        <dbReference type="ARBA" id="ARBA00007692"/>
    </source>
</evidence>
<proteinExistence type="inferred from homology"/>
<keyword evidence="2" id="KW-0806">Transcription termination</keyword>
<dbReference type="PANTHER" id="PTHR13068">
    <property type="entry name" value="CGI-12 PROTEIN-RELATED"/>
    <property type="match status" value="1"/>
</dbReference>
<protein>
    <submittedName>
        <fullName evidence="4">Mitochodrial transcription termination factor</fullName>
    </submittedName>
</protein>
<evidence type="ECO:0000313" key="4">
    <source>
        <dbReference type="EMBL" id="PON77344.1"/>
    </source>
</evidence>
<dbReference type="InterPro" id="IPR003690">
    <property type="entry name" value="MTERF"/>
</dbReference>
<keyword evidence="5" id="KW-1185">Reference proteome</keyword>
<dbReference type="STRING" id="3476.A0A2P5DVL5"/>
<dbReference type="Pfam" id="PF02536">
    <property type="entry name" value="mTERF"/>
    <property type="match status" value="1"/>
</dbReference>
<evidence type="ECO:0000313" key="5">
    <source>
        <dbReference type="Proteomes" id="UP000237105"/>
    </source>
</evidence>
<dbReference type="Proteomes" id="UP000237105">
    <property type="component" value="Unassembled WGS sequence"/>
</dbReference>
<dbReference type="GO" id="GO:0003676">
    <property type="term" value="F:nucleic acid binding"/>
    <property type="evidence" value="ECO:0007669"/>
    <property type="project" value="InterPro"/>
</dbReference>
<dbReference type="PANTHER" id="PTHR13068:SF236">
    <property type="entry name" value="OS02G0749800 PROTEIN"/>
    <property type="match status" value="1"/>
</dbReference>
<name>A0A2P5DVL5_PARAD</name>
<dbReference type="EMBL" id="JXTB01000014">
    <property type="protein sequence ID" value="PON77344.1"/>
    <property type="molecule type" value="Genomic_DNA"/>
</dbReference>
<accession>A0A2P5DVL5</accession>
<keyword evidence="3" id="KW-0809">Transit peptide</keyword>
<reference evidence="5" key="1">
    <citation type="submission" date="2016-06" db="EMBL/GenBank/DDBJ databases">
        <title>Parallel loss of symbiosis genes in relatives of nitrogen-fixing non-legume Parasponia.</title>
        <authorList>
            <person name="Van Velzen R."/>
            <person name="Holmer R."/>
            <person name="Bu F."/>
            <person name="Rutten L."/>
            <person name="Van Zeijl A."/>
            <person name="Liu W."/>
            <person name="Santuari L."/>
            <person name="Cao Q."/>
            <person name="Sharma T."/>
            <person name="Shen D."/>
            <person name="Roswanjaya Y."/>
            <person name="Wardhani T."/>
            <person name="Kalhor M.S."/>
            <person name="Jansen J."/>
            <person name="Van den Hoogen J."/>
            <person name="Gungor B."/>
            <person name="Hartog M."/>
            <person name="Hontelez J."/>
            <person name="Verver J."/>
            <person name="Yang W.-C."/>
            <person name="Schijlen E."/>
            <person name="Repin R."/>
            <person name="Schilthuizen M."/>
            <person name="Schranz E."/>
            <person name="Heidstra R."/>
            <person name="Miyata K."/>
            <person name="Fedorova E."/>
            <person name="Kohlen W."/>
            <person name="Bisseling T."/>
            <person name="Smit S."/>
            <person name="Geurts R."/>
        </authorList>
    </citation>
    <scope>NUCLEOTIDE SEQUENCE [LARGE SCALE GENOMIC DNA]</scope>
    <source>
        <strain evidence="5">cv. WU1-14</strain>
    </source>
</reference>
<comment type="caution">
    <text evidence="4">The sequence shown here is derived from an EMBL/GenBank/DDBJ whole genome shotgun (WGS) entry which is preliminary data.</text>
</comment>
<evidence type="ECO:0000256" key="3">
    <source>
        <dbReference type="ARBA" id="ARBA00022946"/>
    </source>
</evidence>
<keyword evidence="2" id="KW-0804">Transcription</keyword>
<dbReference type="AlphaFoldDB" id="A0A2P5DVL5"/>
<dbReference type="Gene3D" id="1.25.70.10">
    <property type="entry name" value="Transcription termination factor 3, mitochondrial"/>
    <property type="match status" value="1"/>
</dbReference>
<dbReference type="GO" id="GO:0006353">
    <property type="term" value="P:DNA-templated transcription termination"/>
    <property type="evidence" value="ECO:0007669"/>
    <property type="project" value="UniProtKB-KW"/>
</dbReference>
<comment type="similarity">
    <text evidence="1">Belongs to the mTERF family.</text>
</comment>